<dbReference type="EC" id="3.4.21.-" evidence="8"/>
<evidence type="ECO:0000256" key="4">
    <source>
        <dbReference type="ARBA" id="ARBA00022825"/>
    </source>
</evidence>
<dbReference type="Gene3D" id="3.30.1640.30">
    <property type="match status" value="1"/>
</dbReference>
<dbReference type="Gene3D" id="2.40.10.10">
    <property type="entry name" value="Trypsin-like serine proteases"/>
    <property type="match status" value="2"/>
</dbReference>
<dbReference type="GO" id="GO:0004252">
    <property type="term" value="F:serine-type endopeptidase activity"/>
    <property type="evidence" value="ECO:0007669"/>
    <property type="project" value="UniProtKB-UniRule"/>
</dbReference>
<keyword evidence="6" id="KW-0325">Glycoprotein</keyword>
<keyword evidence="2 9" id="KW-0732">Signal</keyword>
<dbReference type="SUPFAM" id="SSF50494">
    <property type="entry name" value="Trypsin-like serine proteases"/>
    <property type="match status" value="1"/>
</dbReference>
<organism evidence="11 12">
    <name type="scientific">Pararge aegeria aegeria</name>
    <dbReference type="NCBI Taxonomy" id="348720"/>
    <lineage>
        <taxon>Eukaryota</taxon>
        <taxon>Metazoa</taxon>
        <taxon>Ecdysozoa</taxon>
        <taxon>Arthropoda</taxon>
        <taxon>Hexapoda</taxon>
        <taxon>Insecta</taxon>
        <taxon>Pterygota</taxon>
        <taxon>Neoptera</taxon>
        <taxon>Endopterygota</taxon>
        <taxon>Lepidoptera</taxon>
        <taxon>Glossata</taxon>
        <taxon>Ditrysia</taxon>
        <taxon>Papilionoidea</taxon>
        <taxon>Nymphalidae</taxon>
        <taxon>Satyrinae</taxon>
        <taxon>Satyrini</taxon>
        <taxon>Parargina</taxon>
        <taxon>Pararge</taxon>
    </lineage>
</organism>
<dbReference type="Pfam" id="PF12032">
    <property type="entry name" value="CLIP"/>
    <property type="match status" value="1"/>
</dbReference>
<dbReference type="PROSITE" id="PS00134">
    <property type="entry name" value="TRYPSIN_HIS"/>
    <property type="match status" value="1"/>
</dbReference>
<reference evidence="11" key="1">
    <citation type="submission" date="2022-03" db="EMBL/GenBank/DDBJ databases">
        <authorList>
            <person name="Lindestad O."/>
        </authorList>
    </citation>
    <scope>NUCLEOTIDE SEQUENCE</scope>
</reference>
<dbReference type="PROSITE" id="PS00135">
    <property type="entry name" value="TRYPSIN_SER"/>
    <property type="match status" value="1"/>
</dbReference>
<keyword evidence="4 8" id="KW-0720">Serine protease</keyword>
<dbReference type="InterPro" id="IPR022700">
    <property type="entry name" value="CLIP"/>
</dbReference>
<dbReference type="GO" id="GO:0005576">
    <property type="term" value="C:extracellular region"/>
    <property type="evidence" value="ECO:0007669"/>
    <property type="project" value="UniProtKB-SubCell"/>
</dbReference>
<evidence type="ECO:0000259" key="10">
    <source>
        <dbReference type="PROSITE" id="PS50240"/>
    </source>
</evidence>
<feature type="signal peptide" evidence="9">
    <location>
        <begin position="1"/>
        <end position="23"/>
    </location>
</feature>
<dbReference type="InterPro" id="IPR051487">
    <property type="entry name" value="Ser/Thr_Proteases_Immune/Dev"/>
</dbReference>
<comment type="subcellular location">
    <subcellularLocation>
        <location evidence="9">Secreted</location>
    </subcellularLocation>
</comment>
<dbReference type="PANTHER" id="PTHR24256">
    <property type="entry name" value="TRYPTASE-RELATED"/>
    <property type="match status" value="1"/>
</dbReference>
<dbReference type="InterPro" id="IPR009003">
    <property type="entry name" value="Peptidase_S1_PA"/>
</dbReference>
<evidence type="ECO:0000256" key="5">
    <source>
        <dbReference type="ARBA" id="ARBA00023157"/>
    </source>
</evidence>
<dbReference type="InterPro" id="IPR018114">
    <property type="entry name" value="TRYPSIN_HIS"/>
</dbReference>
<keyword evidence="3 8" id="KW-0378">Hydrolase</keyword>
<dbReference type="Proteomes" id="UP000838756">
    <property type="component" value="Unassembled WGS sequence"/>
</dbReference>
<accession>A0A8S4S6V1</accession>
<evidence type="ECO:0000256" key="8">
    <source>
        <dbReference type="RuleBase" id="RU363034"/>
    </source>
</evidence>
<proteinExistence type="inferred from homology"/>
<dbReference type="PRINTS" id="PR00722">
    <property type="entry name" value="CHYMOTRYPSIN"/>
</dbReference>
<dbReference type="FunFam" id="2.40.10.10:FF:000084">
    <property type="entry name" value="Serine protease easter"/>
    <property type="match status" value="1"/>
</dbReference>
<evidence type="ECO:0000256" key="1">
    <source>
        <dbReference type="ARBA" id="ARBA00022670"/>
    </source>
</evidence>
<comment type="caution">
    <text evidence="11">The sequence shown here is derived from an EMBL/GenBank/DDBJ whole genome shotgun (WGS) entry which is preliminary data.</text>
</comment>
<name>A0A8S4S6V1_9NEOP</name>
<evidence type="ECO:0000256" key="6">
    <source>
        <dbReference type="ARBA" id="ARBA00023180"/>
    </source>
</evidence>
<dbReference type="FunFam" id="2.40.10.10:FF:000028">
    <property type="entry name" value="Serine protease easter"/>
    <property type="match status" value="1"/>
</dbReference>
<keyword evidence="9" id="KW-0964">Secreted</keyword>
<dbReference type="InterPro" id="IPR043504">
    <property type="entry name" value="Peptidase_S1_PA_chymotrypsin"/>
</dbReference>
<evidence type="ECO:0000256" key="2">
    <source>
        <dbReference type="ARBA" id="ARBA00022729"/>
    </source>
</evidence>
<dbReference type="InterPro" id="IPR038565">
    <property type="entry name" value="CLIP_sf"/>
</dbReference>
<dbReference type="InterPro" id="IPR001254">
    <property type="entry name" value="Trypsin_dom"/>
</dbReference>
<feature type="chain" id="PRO_5035966740" description="CLIP domain-containing serine protease" evidence="9">
    <location>
        <begin position="24"/>
        <end position="365"/>
    </location>
</feature>
<dbReference type="PROSITE" id="PS50240">
    <property type="entry name" value="TRYPSIN_DOM"/>
    <property type="match status" value="1"/>
</dbReference>
<keyword evidence="12" id="KW-1185">Reference proteome</keyword>
<dbReference type="OrthoDB" id="9028152at2759"/>
<dbReference type="CDD" id="cd00190">
    <property type="entry name" value="Tryp_SPc"/>
    <property type="match status" value="1"/>
</dbReference>
<evidence type="ECO:0000313" key="11">
    <source>
        <dbReference type="EMBL" id="CAH2257139.1"/>
    </source>
</evidence>
<evidence type="ECO:0000313" key="12">
    <source>
        <dbReference type="Proteomes" id="UP000838756"/>
    </source>
</evidence>
<dbReference type="SMART" id="SM00020">
    <property type="entry name" value="Tryp_SPc"/>
    <property type="match status" value="1"/>
</dbReference>
<dbReference type="GO" id="GO:0006508">
    <property type="term" value="P:proteolysis"/>
    <property type="evidence" value="ECO:0007669"/>
    <property type="project" value="UniProtKB-KW"/>
</dbReference>
<dbReference type="Pfam" id="PF00089">
    <property type="entry name" value="Trypsin"/>
    <property type="match status" value="1"/>
</dbReference>
<evidence type="ECO:0000256" key="3">
    <source>
        <dbReference type="ARBA" id="ARBA00022801"/>
    </source>
</evidence>
<evidence type="ECO:0000256" key="7">
    <source>
        <dbReference type="ARBA" id="ARBA00024195"/>
    </source>
</evidence>
<keyword evidence="1 8" id="KW-0645">Protease</keyword>
<protein>
    <recommendedName>
        <fullName evidence="9">CLIP domain-containing serine protease</fullName>
        <ecNumber evidence="8">3.4.21.-</ecNumber>
    </recommendedName>
</protein>
<dbReference type="InterPro" id="IPR033116">
    <property type="entry name" value="TRYPSIN_SER"/>
</dbReference>
<comment type="similarity">
    <text evidence="7 9">Belongs to the peptidase S1 family. CLIP subfamily.</text>
</comment>
<keyword evidence="5" id="KW-1015">Disulfide bond</keyword>
<evidence type="ECO:0000256" key="9">
    <source>
        <dbReference type="RuleBase" id="RU366078"/>
    </source>
</evidence>
<dbReference type="EMBL" id="CAKXAJ010026116">
    <property type="protein sequence ID" value="CAH2257139.1"/>
    <property type="molecule type" value="Genomic_DNA"/>
</dbReference>
<gene>
    <name evidence="11" type="primary">jg11967</name>
    <name evidence="11" type="ORF">PAEG_LOCUS23120</name>
</gene>
<dbReference type="AlphaFoldDB" id="A0A8S4S6V1"/>
<feature type="domain" description="Peptidase S1" evidence="10">
    <location>
        <begin position="112"/>
        <end position="364"/>
    </location>
</feature>
<comment type="domain">
    <text evidence="9">The clip domain consists of 35-55 residues which are 'knitted' together usually by 3 conserved disulfide bonds forming a clip-like compact structure.</text>
</comment>
<sequence>MMNILYRACFIVICAVAILPVHATDYRCGGRVKCIPFQECKGMYGTLTKAYALPLRKLAKKLHCGFKDKEPLVCCPPVLSFVPEPKTPKSPPHSSREIALPSQCGLEYADRIYSGQITELDEHPWMALLQNKQSVLDGFYCGGSLISSRYVVTAAHCIQGPMLPSRWKVTHVRLGEWNTSSVWDCFRGACNKALDVPVEQSIVHEGYERYDLNQFNDIALLRLAHVVPFSDFISPICLPTNPSLKKNTFEGWELVVAGWGKTGKSEYSPVKLKLTVPVVKNPTCKIIYKLSMRDVDENQICAGGEEHKDSCRGDSGGPLMGQVHGNWMLLGVVSYGPSPCGSPGWPGVYTRVTNYVDWILANLRA</sequence>
<dbReference type="InterPro" id="IPR001314">
    <property type="entry name" value="Peptidase_S1A"/>
</dbReference>